<protein>
    <submittedName>
        <fullName evidence="12">Imidazole glycerol phosphate synthase, glutamine amidotransferase subunit</fullName>
    </submittedName>
</protein>
<dbReference type="GO" id="GO:0004359">
    <property type="term" value="F:glutaminase activity"/>
    <property type="evidence" value="ECO:0007669"/>
    <property type="project" value="UniProtKB-EC"/>
</dbReference>
<comment type="pathway">
    <text evidence="1">Amino-acid biosynthesis; L-histidine biosynthesis; L-histidine from 5-phospho-alpha-D-ribose 1-diphosphate: step 5/9.</text>
</comment>
<dbReference type="OrthoDB" id="9807137at2"/>
<organism evidence="12 13">
    <name type="scientific">Candidatus Carsonella ruddii CE isolate Thao2000</name>
    <dbReference type="NCBI Taxonomy" id="1202536"/>
    <lineage>
        <taxon>Bacteria</taxon>
        <taxon>Pseudomonadati</taxon>
        <taxon>Pseudomonadota</taxon>
        <taxon>Gammaproteobacteria</taxon>
        <taxon>Oceanospirillales</taxon>
        <taxon>Halomonadaceae</taxon>
        <taxon>Zymobacter group</taxon>
        <taxon>Candidatus Carsonella</taxon>
    </lineage>
</organism>
<evidence type="ECO:0000256" key="6">
    <source>
        <dbReference type="ARBA" id="ARBA00023102"/>
    </source>
</evidence>
<gene>
    <name evidence="12" type="primary">hisH</name>
    <name evidence="12" type="ORF">A33U_079</name>
</gene>
<evidence type="ECO:0000256" key="9">
    <source>
        <dbReference type="ARBA" id="ARBA00049534"/>
    </source>
</evidence>
<dbReference type="GO" id="GO:0000105">
    <property type="term" value="P:L-histidine biosynthetic process"/>
    <property type="evidence" value="ECO:0007669"/>
    <property type="project" value="UniProtKB-UniPathway"/>
</dbReference>
<evidence type="ECO:0000256" key="3">
    <source>
        <dbReference type="ARBA" id="ARBA00022605"/>
    </source>
</evidence>
<dbReference type="GO" id="GO:0016829">
    <property type="term" value="F:lyase activity"/>
    <property type="evidence" value="ECO:0007669"/>
    <property type="project" value="UniProtKB-KW"/>
</dbReference>
<dbReference type="PANTHER" id="PTHR42701:SF1">
    <property type="entry name" value="IMIDAZOLE GLYCEROL PHOSPHATE SYNTHASE SUBUNIT HISH"/>
    <property type="match status" value="1"/>
</dbReference>
<dbReference type="NCBIfam" id="TIGR01855">
    <property type="entry name" value="IMP_synth_hisH"/>
    <property type="match status" value="1"/>
</dbReference>
<dbReference type="PANTHER" id="PTHR42701">
    <property type="entry name" value="IMIDAZOLE GLYCEROL PHOSPHATE SYNTHASE SUBUNIT HISH"/>
    <property type="match status" value="1"/>
</dbReference>
<comment type="subunit">
    <text evidence="2">Heterodimer of HisH and HisF.</text>
</comment>
<evidence type="ECO:0000256" key="7">
    <source>
        <dbReference type="ARBA" id="ARBA00023239"/>
    </source>
</evidence>
<proteinExistence type="predicted"/>
<dbReference type="Pfam" id="PF00117">
    <property type="entry name" value="GATase"/>
    <property type="match status" value="1"/>
</dbReference>
<evidence type="ECO:0000256" key="1">
    <source>
        <dbReference type="ARBA" id="ARBA00005091"/>
    </source>
</evidence>
<dbReference type="SUPFAM" id="SSF52317">
    <property type="entry name" value="Class I glutamine amidotransferase-like"/>
    <property type="match status" value="1"/>
</dbReference>
<dbReference type="InterPro" id="IPR017926">
    <property type="entry name" value="GATASE"/>
</dbReference>
<keyword evidence="7" id="KW-0456">Lyase</keyword>
<name>J7GZW1_CARRU</name>
<evidence type="ECO:0000256" key="2">
    <source>
        <dbReference type="ARBA" id="ARBA00011152"/>
    </source>
</evidence>
<feature type="domain" description="Glutamine amidotransferase" evidence="11">
    <location>
        <begin position="4"/>
        <end position="197"/>
    </location>
</feature>
<evidence type="ECO:0000256" key="8">
    <source>
        <dbReference type="ARBA" id="ARBA00047838"/>
    </source>
</evidence>
<sequence length="200" mass="23677">MNILIINYGSSNINSIYNSIKKIKNVNVYVNDFKNDKIDKVIFPGQSHIKTSIKFIKKNYEFYEKIKNKYTLGICIGYHIFFKNSEENIKINSLNYINKNIKLLSNKCCNKSILPNIGWKPIYIIKNHKIFKNIPLYFNQYFMNSYSYYYNKDKFSFGISKINTLLYNSIIIKNNKILFQFHPEKSGNLGLKLINNFINL</sequence>
<feature type="active site" evidence="10">
    <location>
        <position position="184"/>
    </location>
</feature>
<keyword evidence="3" id="KW-0028">Amino-acid biosynthesis</keyword>
<comment type="catalytic activity">
    <reaction evidence="8">
        <text>5-[(5-phospho-1-deoxy-D-ribulos-1-ylimino)methylamino]-1-(5-phospho-beta-D-ribosyl)imidazole-4-carboxamide + L-glutamine = D-erythro-1-(imidazol-4-yl)glycerol 3-phosphate + 5-amino-1-(5-phospho-beta-D-ribosyl)imidazole-4-carboxamide + L-glutamate + H(+)</text>
        <dbReference type="Rhea" id="RHEA:24793"/>
        <dbReference type="ChEBI" id="CHEBI:15378"/>
        <dbReference type="ChEBI" id="CHEBI:29985"/>
        <dbReference type="ChEBI" id="CHEBI:58278"/>
        <dbReference type="ChEBI" id="CHEBI:58359"/>
        <dbReference type="ChEBI" id="CHEBI:58475"/>
        <dbReference type="ChEBI" id="CHEBI:58525"/>
        <dbReference type="EC" id="4.3.2.10"/>
    </reaction>
</comment>
<keyword evidence="12" id="KW-0808">Transferase</keyword>
<dbReference type="AlphaFoldDB" id="J7GZW1"/>
<keyword evidence="6" id="KW-0368">Histidine biosynthesis</keyword>
<feature type="active site" evidence="10">
    <location>
        <position position="182"/>
    </location>
</feature>
<evidence type="ECO:0000256" key="5">
    <source>
        <dbReference type="ARBA" id="ARBA00022962"/>
    </source>
</evidence>
<comment type="catalytic activity">
    <reaction evidence="9">
        <text>L-glutamine + H2O = L-glutamate + NH4(+)</text>
        <dbReference type="Rhea" id="RHEA:15889"/>
        <dbReference type="ChEBI" id="CHEBI:15377"/>
        <dbReference type="ChEBI" id="CHEBI:28938"/>
        <dbReference type="ChEBI" id="CHEBI:29985"/>
        <dbReference type="ChEBI" id="CHEBI:58359"/>
        <dbReference type="EC" id="3.5.1.2"/>
    </reaction>
</comment>
<evidence type="ECO:0000256" key="4">
    <source>
        <dbReference type="ARBA" id="ARBA00022801"/>
    </source>
</evidence>
<dbReference type="GO" id="GO:0000107">
    <property type="term" value="F:imidazoleglycerol-phosphate synthase activity"/>
    <property type="evidence" value="ECO:0007669"/>
    <property type="project" value="TreeGrafter"/>
</dbReference>
<dbReference type="PIRSF" id="PIRSF000495">
    <property type="entry name" value="Amidotransf_hisH"/>
    <property type="match status" value="1"/>
</dbReference>
<dbReference type="HOGENOM" id="CLU_071837_2_2_6"/>
<reference evidence="12 13" key="1">
    <citation type="journal article" date="2012" name="Mol. Biol. Evol.">
        <title>Genome reduction and co-evolution between the primary and secondary bacterial symbionts of psyllids.</title>
        <authorList>
            <person name="Sloan D.B."/>
            <person name="Moran N.A."/>
        </authorList>
    </citation>
    <scope>NUCLEOTIDE SEQUENCE [LARGE SCALE GENOMIC DNA]</scope>
    <source>
        <strain evidence="12 13">CE</strain>
    </source>
</reference>
<feature type="active site" description="Nucleophile" evidence="10">
    <location>
        <position position="75"/>
    </location>
</feature>
<accession>J7GZW1</accession>
<dbReference type="Gene3D" id="3.40.50.880">
    <property type="match status" value="1"/>
</dbReference>
<dbReference type="Proteomes" id="UP000003932">
    <property type="component" value="Chromosome"/>
</dbReference>
<evidence type="ECO:0000256" key="10">
    <source>
        <dbReference type="PIRSR" id="PIRSR000495-1"/>
    </source>
</evidence>
<keyword evidence="5 12" id="KW-0315">Glutamine amidotransferase</keyword>
<dbReference type="STRING" id="1202536.A33U_079"/>
<dbReference type="InterPro" id="IPR010139">
    <property type="entry name" value="Imidazole-glycPsynth_HisH"/>
</dbReference>
<dbReference type="EMBL" id="CP003541">
    <property type="protein sequence ID" value="AFP83545.1"/>
    <property type="molecule type" value="Genomic_DNA"/>
</dbReference>
<evidence type="ECO:0000313" key="12">
    <source>
        <dbReference type="EMBL" id="AFP83545.1"/>
    </source>
</evidence>
<dbReference type="InterPro" id="IPR029062">
    <property type="entry name" value="Class_I_gatase-like"/>
</dbReference>
<dbReference type="KEGG" id="cru:A33U_079"/>
<dbReference type="PATRIC" id="fig|1202536.3.peg.70"/>
<evidence type="ECO:0000313" key="13">
    <source>
        <dbReference type="Proteomes" id="UP000003932"/>
    </source>
</evidence>
<dbReference type="UniPathway" id="UPA00031">
    <property type="reaction ID" value="UER00010"/>
</dbReference>
<dbReference type="RefSeq" id="WP_014886846.1">
    <property type="nucleotide sequence ID" value="NC_018414.1"/>
</dbReference>
<dbReference type="PROSITE" id="PS51273">
    <property type="entry name" value="GATASE_TYPE_1"/>
    <property type="match status" value="1"/>
</dbReference>
<evidence type="ECO:0000259" key="11">
    <source>
        <dbReference type="Pfam" id="PF00117"/>
    </source>
</evidence>
<keyword evidence="4" id="KW-0378">Hydrolase</keyword>